<dbReference type="EMBL" id="OZ019910">
    <property type="protein sequence ID" value="CAK9211348.1"/>
    <property type="molecule type" value="Genomic_DNA"/>
</dbReference>
<keyword evidence="3" id="KW-1185">Reference proteome</keyword>
<organism evidence="2 3">
    <name type="scientific">Sphagnum troendelagicum</name>
    <dbReference type="NCBI Taxonomy" id="128251"/>
    <lineage>
        <taxon>Eukaryota</taxon>
        <taxon>Viridiplantae</taxon>
        <taxon>Streptophyta</taxon>
        <taxon>Embryophyta</taxon>
        <taxon>Bryophyta</taxon>
        <taxon>Sphagnophytina</taxon>
        <taxon>Sphagnopsida</taxon>
        <taxon>Sphagnales</taxon>
        <taxon>Sphagnaceae</taxon>
        <taxon>Sphagnum</taxon>
    </lineage>
</organism>
<dbReference type="InterPro" id="IPR034566">
    <property type="entry name" value="MTOPVIB_plant"/>
</dbReference>
<dbReference type="PANTHER" id="PTHR36722">
    <property type="entry name" value="TYPE 2 DNA TOPOISOMERASE 6 SUBUNIT B-LIKE"/>
    <property type="match status" value="1"/>
</dbReference>
<dbReference type="Proteomes" id="UP001497512">
    <property type="component" value="Chromosome 18"/>
</dbReference>
<protein>
    <submittedName>
        <fullName evidence="2">Uncharacterized protein</fullName>
    </submittedName>
</protein>
<evidence type="ECO:0000313" key="3">
    <source>
        <dbReference type="Proteomes" id="UP001497512"/>
    </source>
</evidence>
<evidence type="ECO:0000313" key="2">
    <source>
        <dbReference type="EMBL" id="CAK9211348.1"/>
    </source>
</evidence>
<feature type="compositionally biased region" description="Basic and acidic residues" evidence="1">
    <location>
        <begin position="512"/>
        <end position="521"/>
    </location>
</feature>
<sequence length="521" mass="59100">MRQSKYNACLAAHALIADALHRCMTFSAETCITITCREVPESYSSPAAFRFSVADTGPGIQGDRFQDYFPQYSKPCFSALHPSAEQWSSEVTWGGVLTLRTTDAEEHELRHYQMRMQPNDQIQILQLPPPFAKRDKHSSGTEATFVIEGNVEEFVHHVRSLCQKTMMLKLRNVSIDFHLGDFDDLQHAQHTQGLYLCDGARSLSEKISSLELLSVGAVDYLSKYGFGFQEGSLDDIHLRELVRIGKGQVGTSETEWILDACILVTEKEPTVLYGQQCSQHAMVTYFQDGSYTPVSQCILRSLTKVDWSRYGLTVKEVQSADCIGGVLQFQEQASFSSMHIILHTYHLYIQQLSDNNRFIKRVLCYLNSWAPVCRRTYVPGEATMVKAAVEKSMNELKTSFPHLFFSQHATQMRRVVPHISRCIAGLITSSTETRFQKECADIMSIRFSDLDQMEACICKQMFNIIEQLDGNPRKRSFLKFDRGGESSAVENTMDETRDSTESVDTDPEDTSEEPRNIHSFL</sequence>
<gene>
    <name evidence="2" type="ORF">CSSPTR1EN2_LOCUS10614</name>
</gene>
<dbReference type="PANTHER" id="PTHR36722:SF1">
    <property type="entry name" value="TYPE 2 DNA TOPOISOMERASE 6 SUBUNIT B-LIKE"/>
    <property type="match status" value="1"/>
</dbReference>
<feature type="region of interest" description="Disordered" evidence="1">
    <location>
        <begin position="481"/>
        <end position="521"/>
    </location>
</feature>
<proteinExistence type="predicted"/>
<evidence type="ECO:0000256" key="1">
    <source>
        <dbReference type="SAM" id="MobiDB-lite"/>
    </source>
</evidence>
<name>A0ABP0U2D2_9BRYO</name>
<accession>A0ABP0U2D2</accession>
<reference evidence="2" key="1">
    <citation type="submission" date="2024-02" db="EMBL/GenBank/DDBJ databases">
        <authorList>
            <consortium name="ELIXIR-Norway"/>
            <consortium name="Elixir Norway"/>
        </authorList>
    </citation>
    <scope>NUCLEOTIDE SEQUENCE</scope>
</reference>
<feature type="compositionally biased region" description="Acidic residues" evidence="1">
    <location>
        <begin position="501"/>
        <end position="511"/>
    </location>
</feature>